<accession>A0A1H9YP49</accession>
<dbReference type="Gene3D" id="3.30.450.20">
    <property type="entry name" value="PAS domain"/>
    <property type="match status" value="1"/>
</dbReference>
<dbReference type="STRING" id="29364.SAMN04487772_102100"/>
<gene>
    <name evidence="5" type="ORF">SAMN04487772_102100</name>
</gene>
<proteinExistence type="predicted"/>
<dbReference type="CDD" id="cd12912">
    <property type="entry name" value="PDC2_MCP_like"/>
    <property type="match status" value="1"/>
</dbReference>
<organism evidence="5 6">
    <name type="scientific">[Clostridium] polysaccharolyticum</name>
    <dbReference type="NCBI Taxonomy" id="29364"/>
    <lineage>
        <taxon>Bacteria</taxon>
        <taxon>Bacillati</taxon>
        <taxon>Bacillota</taxon>
        <taxon>Clostridia</taxon>
        <taxon>Lachnospirales</taxon>
        <taxon>Lachnospiraceae</taxon>
    </lineage>
</organism>
<dbReference type="InterPro" id="IPR004089">
    <property type="entry name" value="MCPsignal_dom"/>
</dbReference>
<name>A0A1H9YP49_9FIRM</name>
<reference evidence="5 6" key="1">
    <citation type="submission" date="2016-10" db="EMBL/GenBank/DDBJ databases">
        <authorList>
            <person name="de Groot N.N."/>
        </authorList>
    </citation>
    <scope>NUCLEOTIDE SEQUENCE [LARGE SCALE GENOMIC DNA]</scope>
    <source>
        <strain evidence="5 6">DSM 1801</strain>
    </source>
</reference>
<evidence type="ECO:0000256" key="2">
    <source>
        <dbReference type="PROSITE-ProRule" id="PRU00284"/>
    </source>
</evidence>
<dbReference type="Gene3D" id="1.10.287.950">
    <property type="entry name" value="Methyl-accepting chemotaxis protein"/>
    <property type="match status" value="1"/>
</dbReference>
<sequence length="571" mass="62398">MEQAKKKDSDKIALLHTIRFRFLILVLGCICISASVCYIVIVPKFDKQNVQSIQYSMEDLARSYSSLVEHKLGGMGTMVETSALSGMLKDVKVNGIQGSYVYLVSSNGIVLYHPDSKKVGNQVENEVIKGVVKKLSKGENVEREVVEYRFKGKKKYAGYCVSPQTKMITVVTADKAQVIASTKKLKYTAIRSEAAVCILLLIVAYLFAGNIITGIKKLEKVFDNASKLDLQEDDNLLKLCVRKDEIGLIAKKYNMMQNNLKSIVKKINSTSEQLVQCSNELTSNISVVNEHSQENSSTSQEMAAGMQEATANIDIINGDVLGIEENTDRIKEKTSTGTELASLILERAVELEEDTTRASKKAEEMYAKVKARSEIAIEKSKAVEKIEMLSSTIMDIADQTSLLALNASIEAARAGELGKGFGVVANEISALASQSASTVSGISAIVGDVTDAVANISECLETTLRFFEKDISRDYGNFKESSLQYSEDAKKIQISMDNINVEINQLSSVTREIASAVSEIAGNMNEAANGVTHIAEKTGNVVGLVSDTSRKVEENEIYAQDLKQIVSEFCL</sequence>
<keyword evidence="3" id="KW-1133">Transmembrane helix</keyword>
<protein>
    <submittedName>
        <fullName evidence="5">Methyl-accepting chemotaxis protein</fullName>
    </submittedName>
</protein>
<keyword evidence="3" id="KW-0812">Transmembrane</keyword>
<dbReference type="PROSITE" id="PS50111">
    <property type="entry name" value="CHEMOTAXIS_TRANSDUC_2"/>
    <property type="match status" value="1"/>
</dbReference>
<feature type="transmembrane region" description="Helical" evidence="3">
    <location>
        <begin position="194"/>
        <end position="215"/>
    </location>
</feature>
<keyword evidence="1 2" id="KW-0807">Transducer</keyword>
<dbReference type="SMART" id="SM00283">
    <property type="entry name" value="MA"/>
    <property type="match status" value="1"/>
</dbReference>
<evidence type="ECO:0000259" key="4">
    <source>
        <dbReference type="PROSITE" id="PS50111"/>
    </source>
</evidence>
<dbReference type="RefSeq" id="WP_177180577.1">
    <property type="nucleotide sequence ID" value="NZ_FOHN01000002.1"/>
</dbReference>
<feature type="domain" description="Methyl-accepting transducer" evidence="4">
    <location>
        <begin position="270"/>
        <end position="535"/>
    </location>
</feature>
<dbReference type="GO" id="GO:0016020">
    <property type="term" value="C:membrane"/>
    <property type="evidence" value="ECO:0007669"/>
    <property type="project" value="InterPro"/>
</dbReference>
<feature type="transmembrane region" description="Helical" evidence="3">
    <location>
        <begin position="20"/>
        <end position="41"/>
    </location>
</feature>
<keyword evidence="3" id="KW-0472">Membrane</keyword>
<dbReference type="PANTHER" id="PTHR32089:SF112">
    <property type="entry name" value="LYSOZYME-LIKE PROTEIN-RELATED"/>
    <property type="match status" value="1"/>
</dbReference>
<dbReference type="SUPFAM" id="SSF58104">
    <property type="entry name" value="Methyl-accepting chemotaxis protein (MCP) signaling domain"/>
    <property type="match status" value="1"/>
</dbReference>
<dbReference type="GO" id="GO:0007165">
    <property type="term" value="P:signal transduction"/>
    <property type="evidence" value="ECO:0007669"/>
    <property type="project" value="UniProtKB-KW"/>
</dbReference>
<dbReference type="PANTHER" id="PTHR32089">
    <property type="entry name" value="METHYL-ACCEPTING CHEMOTAXIS PROTEIN MCPB"/>
    <property type="match status" value="1"/>
</dbReference>
<evidence type="ECO:0000256" key="3">
    <source>
        <dbReference type="SAM" id="Phobius"/>
    </source>
</evidence>
<dbReference type="Proteomes" id="UP000199800">
    <property type="component" value="Unassembled WGS sequence"/>
</dbReference>
<evidence type="ECO:0000313" key="6">
    <source>
        <dbReference type="Proteomes" id="UP000199800"/>
    </source>
</evidence>
<evidence type="ECO:0000313" key="5">
    <source>
        <dbReference type="EMBL" id="SES70267.1"/>
    </source>
</evidence>
<dbReference type="Pfam" id="PF00015">
    <property type="entry name" value="MCPsignal"/>
    <property type="match status" value="1"/>
</dbReference>
<keyword evidence="6" id="KW-1185">Reference proteome</keyword>
<dbReference type="EMBL" id="FOHN01000002">
    <property type="protein sequence ID" value="SES70267.1"/>
    <property type="molecule type" value="Genomic_DNA"/>
</dbReference>
<evidence type="ECO:0000256" key="1">
    <source>
        <dbReference type="ARBA" id="ARBA00023224"/>
    </source>
</evidence>
<dbReference type="AlphaFoldDB" id="A0A1H9YP49"/>